<dbReference type="SUPFAM" id="SSF56935">
    <property type="entry name" value="Porins"/>
    <property type="match status" value="1"/>
</dbReference>
<protein>
    <recommendedName>
        <fullName evidence="1">TonB-dependent transporter Oar-like beta-barrel domain-containing protein</fullName>
    </recommendedName>
</protein>
<dbReference type="InterPro" id="IPR057601">
    <property type="entry name" value="Oar-like_b-barrel"/>
</dbReference>
<feature type="domain" description="TonB-dependent transporter Oar-like beta-barrel" evidence="1">
    <location>
        <begin position="237"/>
        <end position="1120"/>
    </location>
</feature>
<gene>
    <name evidence="2" type="ORF">HDF17_003195</name>
</gene>
<dbReference type="Gene3D" id="2.60.40.1120">
    <property type="entry name" value="Carboxypeptidase-like, regulatory domain"/>
    <property type="match status" value="1"/>
</dbReference>
<accession>A0A7Y9TID0</accession>
<dbReference type="GO" id="GO:0030246">
    <property type="term" value="F:carbohydrate binding"/>
    <property type="evidence" value="ECO:0007669"/>
    <property type="project" value="InterPro"/>
</dbReference>
<evidence type="ECO:0000259" key="1">
    <source>
        <dbReference type="Pfam" id="PF25183"/>
    </source>
</evidence>
<dbReference type="InterPro" id="IPR013784">
    <property type="entry name" value="Carb-bd-like_fold"/>
</dbReference>
<sequence length="1148" mass="122979">MVNTAFLLAQSGTSSAIVGTVADATGAVLSNANVTSTNVDTKASRTGQTNADGRFLFSQVNPGTYTVTVTANGFADQTSLPTEVSVGQTVTLNFSVRPSSASQNVEVSAQQGLLSLENANTTTTLDSKTIASLPNPGQDLTYLAQFAQGALMNTAGSSNDAKAAGGYGNVEFNGLPATSNGYILDGYDTNDPWLGLNIGLSTNLVIGLDAVQEATINTNSFAVDQGRYGASQVNYFTKSGTNKFHGDIYEIWNGSLLNAQDYFLHANDTPGNTAKKPRSTVNEFGVSAGGPIRKDKLFFFAHYEGIRIALPLVSQAVVPSPAYQQYVLGQLATGGTDPITATALPAQPQEIPFYQSMFKLYRNTSGTPIPVSSCPLDASGALLSGTQTSGSLFTGSGCANQQQVSLTNSDSENLLVLKIDHTIDANNSIWYRFQQDTGLQAAYTDPINPIFNSYSPQPQRTLVAGYTHLFTPNLVNQFNPGASWYASIFEPNDFAQVKQAFPIVLTAGSANAPFTTLGGNNNTYPQGRKVTQWQINDNLIWTQGKNTYKFGINTRRIDVSDYDLGEGTVPTVIYNDLAQFTYGAAYTASQTFPVSLKERVAAGNIDLYTMDTYKPNARTTLTAGMRTTWNTNPTNEQRLFARPAGSFLDLSHDTTQPLNQVIQTQVSGLFPATPLFVWQPRVSVAYQVTPRVVIHTGFGVFNDIIPAQIADLAATNAPYSPTFVGGIGGQVGGIGIAPSVTNSAIDATANANQNFQSTFSAGAAPCTGIATGAATCPLAVSLNTFPSGTLKTPYYYQYNLGIEQQIGAHGSLRVDYVGTRGLHEPYQVQLNGYQTVCKGCFAPYPYQQPIDQRFGSVDEFRTDANSVYSGLQTSVTQQFKSLTLKGNYTFSHCLDEVSNGGLLPFSTQGILSPLPGELSHQYGDCDYDVRHNVSAFGIYQIPFFSSHSFLRAVLGGWSYSETAFFHTGLPFTVLSQPYTANNNGVFQNSGPQFARRVPGVPLYRKTPYPGVTQAGTKQWLNPEAFVSVVDPTTGACTGGDSIATCQFGNAGRNTVRGPHFTDSDIYITKKFPITEAVSLRFDTQFFNAFNHPNFALPSNVEAGVPGVYVPAKFGTLESTISPPTGLLGVGLGGDSSPRMIAFQARIEF</sequence>
<keyword evidence="3" id="KW-1185">Reference proteome</keyword>
<dbReference type="Pfam" id="PF13620">
    <property type="entry name" value="CarboxypepD_reg"/>
    <property type="match status" value="1"/>
</dbReference>
<dbReference type="AlphaFoldDB" id="A0A7Y9TID0"/>
<reference evidence="2 3" key="1">
    <citation type="submission" date="2020-07" db="EMBL/GenBank/DDBJ databases">
        <title>Genomic Encyclopedia of Type Strains, Phase IV (KMG-V): Genome sequencing to study the core and pangenomes of soil and plant-associated prokaryotes.</title>
        <authorList>
            <person name="Whitman W."/>
        </authorList>
    </citation>
    <scope>NUCLEOTIDE SEQUENCE [LARGE SCALE GENOMIC DNA]</scope>
    <source>
        <strain evidence="2 3">X4EP2</strain>
    </source>
</reference>
<proteinExistence type="predicted"/>
<dbReference type="SUPFAM" id="SSF49452">
    <property type="entry name" value="Starch-binding domain-like"/>
    <property type="match status" value="1"/>
</dbReference>
<organism evidence="2 3">
    <name type="scientific">Granulicella arctica</name>
    <dbReference type="NCBI Taxonomy" id="940613"/>
    <lineage>
        <taxon>Bacteria</taxon>
        <taxon>Pseudomonadati</taxon>
        <taxon>Acidobacteriota</taxon>
        <taxon>Terriglobia</taxon>
        <taxon>Terriglobales</taxon>
        <taxon>Acidobacteriaceae</taxon>
        <taxon>Granulicella</taxon>
    </lineage>
</organism>
<dbReference type="Pfam" id="PF25183">
    <property type="entry name" value="OMP_b-brl_4"/>
    <property type="match status" value="1"/>
</dbReference>
<dbReference type="Proteomes" id="UP000589520">
    <property type="component" value="Unassembled WGS sequence"/>
</dbReference>
<evidence type="ECO:0000313" key="2">
    <source>
        <dbReference type="EMBL" id="NYF80875.1"/>
    </source>
</evidence>
<evidence type="ECO:0000313" key="3">
    <source>
        <dbReference type="Proteomes" id="UP000589520"/>
    </source>
</evidence>
<comment type="caution">
    <text evidence="2">The sequence shown here is derived from an EMBL/GenBank/DDBJ whole genome shotgun (WGS) entry which is preliminary data.</text>
</comment>
<dbReference type="EMBL" id="JACCCW010000002">
    <property type="protein sequence ID" value="NYF80875.1"/>
    <property type="molecule type" value="Genomic_DNA"/>
</dbReference>
<name>A0A7Y9TID0_9BACT</name>